<sequence length="361" mass="41311">MYPKQMVDSEKVRLWTDMRDELRISTISRREELREKVVRIDEWEMRYLERRFGSAVEGERSLWISMHGGGGCPAETNDAQWQNQIQLYAPEEGIVVAPRAPTDNWNLWHESHIDDLFDRLILNFVMEEGVNPDRVYLLGYSAGGDGVYQIAPRMADRFAAAAMMAGHPNDASPLGLRNLPFFIFMGGDDAAYDRNKVAAEWGEKLAQLRDNDPGGYLHKVTIYEGLGHWMNRKDAEAIPLMAQYKRDAWPNKLVWRQNSRLHHQFYWLAMPEGCAAEGQTVWAEAEGQRIEVRTEGLVELVLRLSDELVDLDQPVEVVVNGETKFEGLVPRDFNVVRQVYGVESRSLDPRLIATAELCVDC</sequence>
<comment type="caution">
    <text evidence="4">The sequence shown here is derived from an EMBL/GenBank/DDBJ whole genome shotgun (WGS) entry which is preliminary data.</text>
</comment>
<dbReference type="InterPro" id="IPR050955">
    <property type="entry name" value="Plant_Biomass_Hydrol_Est"/>
</dbReference>
<proteinExistence type="predicted"/>
<dbReference type="PANTHER" id="PTHR43037">
    <property type="entry name" value="UNNAMED PRODUCT-RELATED"/>
    <property type="match status" value="1"/>
</dbReference>
<evidence type="ECO:0000259" key="3">
    <source>
        <dbReference type="Pfam" id="PF01738"/>
    </source>
</evidence>
<keyword evidence="5" id="KW-1185">Reference proteome</keyword>
<dbReference type="Gene3D" id="3.40.50.1820">
    <property type="entry name" value="alpha/beta hydrolase"/>
    <property type="match status" value="1"/>
</dbReference>
<dbReference type="GO" id="GO:0016787">
    <property type="term" value="F:hydrolase activity"/>
    <property type="evidence" value="ECO:0007669"/>
    <property type="project" value="UniProtKB-KW"/>
</dbReference>
<dbReference type="SUPFAM" id="SSF53474">
    <property type="entry name" value="alpha/beta-Hydrolases"/>
    <property type="match status" value="1"/>
</dbReference>
<dbReference type="PANTHER" id="PTHR43037:SF5">
    <property type="entry name" value="FERULOYL ESTERASE"/>
    <property type="match status" value="1"/>
</dbReference>
<feature type="domain" description="Dienelactone hydrolase" evidence="3">
    <location>
        <begin position="112"/>
        <end position="255"/>
    </location>
</feature>
<name>A0AAE0ENW5_9CHLO</name>
<keyword evidence="2" id="KW-0378">Hydrolase</keyword>
<organism evidence="4 5">
    <name type="scientific">Cymbomonas tetramitiformis</name>
    <dbReference type="NCBI Taxonomy" id="36881"/>
    <lineage>
        <taxon>Eukaryota</taxon>
        <taxon>Viridiplantae</taxon>
        <taxon>Chlorophyta</taxon>
        <taxon>Pyramimonadophyceae</taxon>
        <taxon>Pyramimonadales</taxon>
        <taxon>Pyramimonadaceae</taxon>
        <taxon>Cymbomonas</taxon>
    </lineage>
</organism>
<dbReference type="InterPro" id="IPR002925">
    <property type="entry name" value="Dienelactn_hydro"/>
</dbReference>
<reference evidence="4 5" key="1">
    <citation type="journal article" date="2015" name="Genome Biol. Evol.">
        <title>Comparative Genomics of a Bacterivorous Green Alga Reveals Evolutionary Causalities and Consequences of Phago-Mixotrophic Mode of Nutrition.</title>
        <authorList>
            <person name="Burns J.A."/>
            <person name="Paasch A."/>
            <person name="Narechania A."/>
            <person name="Kim E."/>
        </authorList>
    </citation>
    <scope>NUCLEOTIDE SEQUENCE [LARGE SCALE GENOMIC DNA]</scope>
    <source>
        <strain evidence="4 5">PLY_AMNH</strain>
    </source>
</reference>
<gene>
    <name evidence="4" type="ORF">CYMTET_54906</name>
</gene>
<evidence type="ECO:0000313" key="4">
    <source>
        <dbReference type="EMBL" id="KAK3234864.1"/>
    </source>
</evidence>
<dbReference type="InterPro" id="IPR029058">
    <property type="entry name" value="AB_hydrolase_fold"/>
</dbReference>
<dbReference type="Pfam" id="PF01738">
    <property type="entry name" value="DLH"/>
    <property type="match status" value="1"/>
</dbReference>
<evidence type="ECO:0000256" key="2">
    <source>
        <dbReference type="ARBA" id="ARBA00022801"/>
    </source>
</evidence>
<evidence type="ECO:0000313" key="5">
    <source>
        <dbReference type="Proteomes" id="UP001190700"/>
    </source>
</evidence>
<protein>
    <recommendedName>
        <fullName evidence="3">Dienelactone hydrolase domain-containing protein</fullName>
    </recommendedName>
</protein>
<keyword evidence="1" id="KW-0732">Signal</keyword>
<dbReference type="EMBL" id="LGRX02035439">
    <property type="protein sequence ID" value="KAK3234864.1"/>
    <property type="molecule type" value="Genomic_DNA"/>
</dbReference>
<accession>A0AAE0ENW5</accession>
<dbReference type="AlphaFoldDB" id="A0AAE0ENW5"/>
<dbReference type="Proteomes" id="UP001190700">
    <property type="component" value="Unassembled WGS sequence"/>
</dbReference>
<evidence type="ECO:0000256" key="1">
    <source>
        <dbReference type="ARBA" id="ARBA00022729"/>
    </source>
</evidence>